<organism evidence="9 10">
    <name type="scientific">Rubripirellula reticaptiva</name>
    <dbReference type="NCBI Taxonomy" id="2528013"/>
    <lineage>
        <taxon>Bacteria</taxon>
        <taxon>Pseudomonadati</taxon>
        <taxon>Planctomycetota</taxon>
        <taxon>Planctomycetia</taxon>
        <taxon>Pirellulales</taxon>
        <taxon>Pirellulaceae</taxon>
        <taxon>Rubripirellula</taxon>
    </lineage>
</organism>
<dbReference type="SMART" id="SM00086">
    <property type="entry name" value="PAC"/>
    <property type="match status" value="4"/>
</dbReference>
<name>A0A5C6EXQ1_9BACT</name>
<dbReference type="PANTHER" id="PTHR43304">
    <property type="entry name" value="PHYTOCHROME-LIKE PROTEIN CPH1"/>
    <property type="match status" value="1"/>
</dbReference>
<dbReference type="InterPro" id="IPR013655">
    <property type="entry name" value="PAS_fold_3"/>
</dbReference>
<dbReference type="InterPro" id="IPR035965">
    <property type="entry name" value="PAS-like_dom_sf"/>
</dbReference>
<dbReference type="CDD" id="cd00082">
    <property type="entry name" value="HisKA"/>
    <property type="match status" value="1"/>
</dbReference>
<proteinExistence type="predicted"/>
<dbReference type="Pfam" id="PF08447">
    <property type="entry name" value="PAS_3"/>
    <property type="match status" value="3"/>
</dbReference>
<sequence length="1139" mass="129587">MPEALLHKNEQLRLKALRMLGILDTPKEEDYDAIARLAAELCGAPIGAISFVDEDRLWFKAAFGFDARESPRCQAFCAHAIHSPDAPLVVSDATKDPRFKDNPLVLGEPRMRFYAGIPLVTEHEKMPIGTLCVISNEVMTIDDRQLRTLSLLAKHVERLLHLRESSQLLAHRNALIDASSDAIMTWTHADGILSWNRGAEVMYGFGRNEAIGRQPTDILRSEVAIHQHANGLAVGDEWVGEATHQTKAAERIIVSTKLQRVGVGHESVFLDTSRDISEQKLKDQELRRARHALEFAADAILWLREETGDLFYANQAASGLYQYTDNELLMLNIADIDPKMRAPEALAEIRKRSTELKAIFFQTIHVRKDGSEVPVEVASHRVDFENEKFVCVFVRDITERRLTQQKLEEVSTEFQMVFDALPVGVVITDKRRRIKRINPAFEEMFGYDQKDILGKQTKMLYADPADFSEQGRAKYNQDNSAELTPYEMNYRRSNGEIFTSQTIGNRVANESGEFITFVALIQDISESVASRLEAEKLNEERRAMLELLGTTDGVWSWQVGSEDCDYAPGFRKILGFDGDDLVSFPQTIRAAQERIHPDDIDELRRVVNSSLKRRTPFVHEFRLRHADNKYIWVRLRANSIRSDSDVPRRLVGSIYDISDFKIAEAERERFFNAGIQHYGLADIQSATWLRVSENWSEVLGYTNDELVGQPYLDATHPDDRPQFEECMRQLFEGKPVLGFLGRMRHKDGCYRLIEWNVAAPEPDSSSVYFTARDVTDAEFDVIRKISDAVPMTFFVYDIQEHRNVFINRHIENLLGYTPAEFVAPKEKGIGALIHPDDEGIVANFFAGIMRGNEDQFFDSQYRVKRKNGEFREVYTTCRIFKRSADGKVQQIIGTASAVDDLAILRRYANDLEVANEELEEFAYVASHDLKQPLRGIDNLARWIESDAGDSLPAIAREHLVKLKGRVARMERLLDDLLAYSRIGRRSSEVEAIDVGQLVCEVAEFLSSPESFRVECYGLMPVLTTQRIPLEQVFRNLIGNAIKHRKRDDGHAIVSAKRIGDHYEFSVRDDGPGIASEYHERIFRMFHTLRPRDEVEASGMGLALSKKHIESHGGKISVESAEGEGSVFRFTWLAMSERST</sequence>
<keyword evidence="4 9" id="KW-0808">Transferase</keyword>
<keyword evidence="10" id="KW-1185">Reference proteome</keyword>
<dbReference type="PROSITE" id="PS50112">
    <property type="entry name" value="PAS"/>
    <property type="match status" value="4"/>
</dbReference>
<dbReference type="InterPro" id="IPR036890">
    <property type="entry name" value="HATPase_C_sf"/>
</dbReference>
<dbReference type="InterPro" id="IPR003661">
    <property type="entry name" value="HisK_dim/P_dom"/>
</dbReference>
<evidence type="ECO:0000256" key="2">
    <source>
        <dbReference type="ARBA" id="ARBA00012438"/>
    </source>
</evidence>
<reference evidence="9 10" key="1">
    <citation type="submission" date="2019-02" db="EMBL/GenBank/DDBJ databases">
        <title>Deep-cultivation of Planctomycetes and their phenomic and genomic characterization uncovers novel biology.</title>
        <authorList>
            <person name="Wiegand S."/>
            <person name="Jogler M."/>
            <person name="Boedeker C."/>
            <person name="Pinto D."/>
            <person name="Vollmers J."/>
            <person name="Rivas-Marin E."/>
            <person name="Kohn T."/>
            <person name="Peeters S.H."/>
            <person name="Heuer A."/>
            <person name="Rast P."/>
            <person name="Oberbeckmann S."/>
            <person name="Bunk B."/>
            <person name="Jeske O."/>
            <person name="Meyerdierks A."/>
            <person name="Storesund J.E."/>
            <person name="Kallscheuer N."/>
            <person name="Luecker S."/>
            <person name="Lage O.M."/>
            <person name="Pohl T."/>
            <person name="Merkel B.J."/>
            <person name="Hornburger P."/>
            <person name="Mueller R.-W."/>
            <person name="Bruemmer F."/>
            <person name="Labrenz M."/>
            <person name="Spormann A.M."/>
            <person name="Op Den Camp H."/>
            <person name="Overmann J."/>
            <person name="Amann R."/>
            <person name="Jetten M.S.M."/>
            <person name="Mascher T."/>
            <person name="Medema M.H."/>
            <person name="Devos D.P."/>
            <person name="Kaster A.-K."/>
            <person name="Ovreas L."/>
            <person name="Rohde M."/>
            <person name="Galperin M.Y."/>
            <person name="Jogler C."/>
        </authorList>
    </citation>
    <scope>NUCLEOTIDE SEQUENCE [LARGE SCALE GENOMIC DNA]</scope>
    <source>
        <strain evidence="9 10">Poly59</strain>
    </source>
</reference>
<feature type="domain" description="PAC" evidence="8">
    <location>
        <begin position="484"/>
        <end position="536"/>
    </location>
</feature>
<dbReference type="SUPFAM" id="SSF55874">
    <property type="entry name" value="ATPase domain of HSP90 chaperone/DNA topoisomerase II/histidine kinase"/>
    <property type="match status" value="1"/>
</dbReference>
<dbReference type="SUPFAM" id="SSF47384">
    <property type="entry name" value="Homodimeric domain of signal transducing histidine kinase"/>
    <property type="match status" value="1"/>
</dbReference>
<dbReference type="SUPFAM" id="SSF55785">
    <property type="entry name" value="PYP-like sensor domain (PAS domain)"/>
    <property type="match status" value="6"/>
</dbReference>
<feature type="domain" description="PAS" evidence="7">
    <location>
        <begin position="691"/>
        <end position="734"/>
    </location>
</feature>
<dbReference type="NCBIfam" id="TIGR00229">
    <property type="entry name" value="sensory_box"/>
    <property type="match status" value="5"/>
</dbReference>
<feature type="domain" description="PAC" evidence="8">
    <location>
        <begin position="617"/>
        <end position="669"/>
    </location>
</feature>
<evidence type="ECO:0000256" key="5">
    <source>
        <dbReference type="ARBA" id="ARBA00022777"/>
    </source>
</evidence>
<evidence type="ECO:0000256" key="4">
    <source>
        <dbReference type="ARBA" id="ARBA00022679"/>
    </source>
</evidence>
<keyword evidence="3" id="KW-0597">Phosphoprotein</keyword>
<evidence type="ECO:0000259" key="7">
    <source>
        <dbReference type="PROSITE" id="PS50112"/>
    </source>
</evidence>
<dbReference type="EC" id="2.7.13.3" evidence="2"/>
<dbReference type="InterPro" id="IPR005467">
    <property type="entry name" value="His_kinase_dom"/>
</dbReference>
<gene>
    <name evidence="9" type="primary">cph1_1</name>
    <name evidence="9" type="ORF">Poly59_35880</name>
</gene>
<evidence type="ECO:0000256" key="3">
    <source>
        <dbReference type="ARBA" id="ARBA00022553"/>
    </source>
</evidence>
<dbReference type="Gene3D" id="3.30.450.20">
    <property type="entry name" value="PAS domain"/>
    <property type="match status" value="6"/>
</dbReference>
<dbReference type="Pfam" id="PF01590">
    <property type="entry name" value="GAF"/>
    <property type="match status" value="1"/>
</dbReference>
<evidence type="ECO:0000313" key="10">
    <source>
        <dbReference type="Proteomes" id="UP000317977"/>
    </source>
</evidence>
<dbReference type="SMART" id="SM00065">
    <property type="entry name" value="GAF"/>
    <property type="match status" value="1"/>
</dbReference>
<dbReference type="InterPro" id="IPR029016">
    <property type="entry name" value="GAF-like_dom_sf"/>
</dbReference>
<evidence type="ECO:0000259" key="6">
    <source>
        <dbReference type="PROSITE" id="PS50109"/>
    </source>
</evidence>
<dbReference type="InterPro" id="IPR052162">
    <property type="entry name" value="Sensor_kinase/Photoreceptor"/>
</dbReference>
<dbReference type="InterPro" id="IPR004358">
    <property type="entry name" value="Sig_transdc_His_kin-like_C"/>
</dbReference>
<dbReference type="Pfam" id="PF00512">
    <property type="entry name" value="HisKA"/>
    <property type="match status" value="1"/>
</dbReference>
<dbReference type="InterPro" id="IPR000700">
    <property type="entry name" value="PAS-assoc_C"/>
</dbReference>
<comment type="caution">
    <text evidence="9">The sequence shown here is derived from an EMBL/GenBank/DDBJ whole genome shotgun (WGS) entry which is preliminary data.</text>
</comment>
<dbReference type="InterPro" id="IPR000014">
    <property type="entry name" value="PAS"/>
</dbReference>
<dbReference type="AlphaFoldDB" id="A0A5C6EXQ1"/>
<evidence type="ECO:0000259" key="8">
    <source>
        <dbReference type="PROSITE" id="PS50113"/>
    </source>
</evidence>
<evidence type="ECO:0000313" key="9">
    <source>
        <dbReference type="EMBL" id="TWU51991.1"/>
    </source>
</evidence>
<dbReference type="InterPro" id="IPR003594">
    <property type="entry name" value="HATPase_dom"/>
</dbReference>
<dbReference type="Pfam" id="PF02518">
    <property type="entry name" value="HATPase_c"/>
    <property type="match status" value="1"/>
</dbReference>
<dbReference type="Gene3D" id="3.30.565.10">
    <property type="entry name" value="Histidine kinase-like ATPase, C-terminal domain"/>
    <property type="match status" value="1"/>
</dbReference>
<dbReference type="PROSITE" id="PS50109">
    <property type="entry name" value="HIS_KIN"/>
    <property type="match status" value="1"/>
</dbReference>
<feature type="domain" description="Histidine kinase" evidence="6">
    <location>
        <begin position="924"/>
        <end position="1135"/>
    </location>
</feature>
<dbReference type="InterPro" id="IPR001610">
    <property type="entry name" value="PAC"/>
</dbReference>
<feature type="domain" description="PAS" evidence="7">
    <location>
        <begin position="568"/>
        <end position="614"/>
    </location>
</feature>
<dbReference type="SMART" id="SM00388">
    <property type="entry name" value="HisKA"/>
    <property type="match status" value="1"/>
</dbReference>
<evidence type="ECO:0000256" key="1">
    <source>
        <dbReference type="ARBA" id="ARBA00000085"/>
    </source>
</evidence>
<keyword evidence="5" id="KW-0418">Kinase</keyword>
<dbReference type="Proteomes" id="UP000317977">
    <property type="component" value="Unassembled WGS sequence"/>
</dbReference>
<dbReference type="SMART" id="SM00387">
    <property type="entry name" value="HATPase_c"/>
    <property type="match status" value="1"/>
</dbReference>
<dbReference type="InterPro" id="IPR036097">
    <property type="entry name" value="HisK_dim/P_sf"/>
</dbReference>
<dbReference type="SMART" id="SM00091">
    <property type="entry name" value="PAS"/>
    <property type="match status" value="6"/>
</dbReference>
<feature type="domain" description="PAC" evidence="8">
    <location>
        <begin position="352"/>
        <end position="409"/>
    </location>
</feature>
<dbReference type="EMBL" id="SJPX01000003">
    <property type="protein sequence ID" value="TWU51991.1"/>
    <property type="molecule type" value="Genomic_DNA"/>
</dbReference>
<dbReference type="Gene3D" id="1.10.287.130">
    <property type="match status" value="1"/>
</dbReference>
<dbReference type="InterPro" id="IPR003018">
    <property type="entry name" value="GAF"/>
</dbReference>
<protein>
    <recommendedName>
        <fullName evidence="2">histidine kinase</fullName>
        <ecNumber evidence="2">2.7.13.3</ecNumber>
    </recommendedName>
</protein>
<dbReference type="PROSITE" id="PS50113">
    <property type="entry name" value="PAC"/>
    <property type="match status" value="3"/>
</dbReference>
<feature type="domain" description="PAS" evidence="7">
    <location>
        <begin position="778"/>
        <end position="852"/>
    </location>
</feature>
<dbReference type="OrthoDB" id="231918at2"/>
<accession>A0A5C6EXQ1</accession>
<dbReference type="SUPFAM" id="SSF55781">
    <property type="entry name" value="GAF domain-like"/>
    <property type="match status" value="1"/>
</dbReference>
<dbReference type="PANTHER" id="PTHR43304:SF1">
    <property type="entry name" value="PAC DOMAIN-CONTAINING PROTEIN"/>
    <property type="match status" value="1"/>
</dbReference>
<dbReference type="Pfam" id="PF13426">
    <property type="entry name" value="PAS_9"/>
    <property type="match status" value="3"/>
</dbReference>
<feature type="domain" description="PAS" evidence="7">
    <location>
        <begin position="410"/>
        <end position="466"/>
    </location>
</feature>
<dbReference type="CDD" id="cd00130">
    <property type="entry name" value="PAS"/>
    <property type="match status" value="6"/>
</dbReference>
<dbReference type="GO" id="GO:0000155">
    <property type="term" value="F:phosphorelay sensor kinase activity"/>
    <property type="evidence" value="ECO:0007669"/>
    <property type="project" value="InterPro"/>
</dbReference>
<dbReference type="PRINTS" id="PR00344">
    <property type="entry name" value="BCTRLSENSOR"/>
</dbReference>
<dbReference type="Gene3D" id="3.30.450.40">
    <property type="match status" value="1"/>
</dbReference>
<comment type="catalytic activity">
    <reaction evidence="1">
        <text>ATP + protein L-histidine = ADP + protein N-phospho-L-histidine.</text>
        <dbReference type="EC" id="2.7.13.3"/>
    </reaction>
</comment>